<reference evidence="1" key="1">
    <citation type="journal article" date="2021" name="Int. J. Syst. Evol. Microbiol.">
        <title>Bradyrhizobium septentrionale sp. nov. (sv. septentrionale) and Bradyrhizobium quebecense sp. nov. (sv. septentrionale) associated with legumes native to Canada possess rearranged symbiosis genes and numerous insertion sequences.</title>
        <authorList>
            <person name="Bromfield E.S.P."/>
            <person name="Cloutier S."/>
        </authorList>
    </citation>
    <scope>NUCLEOTIDE SEQUENCE</scope>
    <source>
        <strain evidence="1">5S5</strain>
    </source>
</reference>
<proteinExistence type="predicted"/>
<accession>A0ABZ2NWM9</accession>
<name>A0ABZ2NWM9_9BRAD</name>
<evidence type="ECO:0000313" key="1">
    <source>
        <dbReference type="EMBL" id="WXC79342.1"/>
    </source>
</evidence>
<dbReference type="RefSeq" id="WP_224496513.1">
    <property type="nucleotide sequence ID" value="NZ_CP088285.1"/>
</dbReference>
<dbReference type="Proteomes" id="UP001432046">
    <property type="component" value="Chromosome"/>
</dbReference>
<evidence type="ECO:0000313" key="2">
    <source>
        <dbReference type="Proteomes" id="UP001432046"/>
    </source>
</evidence>
<gene>
    <name evidence="1" type="ORF">WDK88_40270</name>
</gene>
<keyword evidence="2" id="KW-1185">Reference proteome</keyword>
<sequence length="198" mass="20629">MSEILHSAVPARPVRTPASVLVGVLVTPDAPAVAIPETFARWRALTPLATWLPIMLGEPGYADILSGVAAALSRSGMTPRQLILLGEGPVARSMLELALQGELPCGGIVAIDVPCGALPFRIVPTVTALRLVIRRDGDEELRGNLIGALRSADLDARIITLDLTAGRGAGAAASVTETFVLELVATISRRTKDGVGDL</sequence>
<evidence type="ECO:0008006" key="3">
    <source>
        <dbReference type="Google" id="ProtNLM"/>
    </source>
</evidence>
<reference evidence="1" key="2">
    <citation type="submission" date="2024-03" db="EMBL/GenBank/DDBJ databases">
        <authorList>
            <person name="Bromfield E.S.P."/>
            <person name="Cloutier S."/>
        </authorList>
    </citation>
    <scope>NUCLEOTIDE SEQUENCE</scope>
    <source>
        <strain evidence="1">5S5</strain>
    </source>
</reference>
<dbReference type="EMBL" id="CP147711">
    <property type="protein sequence ID" value="WXC79342.1"/>
    <property type="molecule type" value="Genomic_DNA"/>
</dbReference>
<protein>
    <recommendedName>
        <fullName evidence="3">Alpha/beta hydrolase</fullName>
    </recommendedName>
</protein>
<organism evidence="1 2">
    <name type="scientific">Bradyrhizobium septentrionale</name>
    <dbReference type="NCBI Taxonomy" id="1404411"/>
    <lineage>
        <taxon>Bacteria</taxon>
        <taxon>Pseudomonadati</taxon>
        <taxon>Pseudomonadota</taxon>
        <taxon>Alphaproteobacteria</taxon>
        <taxon>Hyphomicrobiales</taxon>
        <taxon>Nitrobacteraceae</taxon>
        <taxon>Bradyrhizobium</taxon>
    </lineage>
</organism>